<feature type="transmembrane region" description="Helical" evidence="6">
    <location>
        <begin position="160"/>
        <end position="183"/>
    </location>
</feature>
<dbReference type="SMART" id="SM00563">
    <property type="entry name" value="PlsC"/>
    <property type="match status" value="1"/>
</dbReference>
<dbReference type="GO" id="GO:0022857">
    <property type="term" value="F:transmembrane transporter activity"/>
    <property type="evidence" value="ECO:0007669"/>
    <property type="project" value="InterPro"/>
</dbReference>
<feature type="transmembrane region" description="Helical" evidence="6">
    <location>
        <begin position="313"/>
        <end position="336"/>
    </location>
</feature>
<dbReference type="CDD" id="cd06173">
    <property type="entry name" value="MFS_MefA_like"/>
    <property type="match status" value="1"/>
</dbReference>
<dbReference type="Pfam" id="PF07690">
    <property type="entry name" value="MFS_1"/>
    <property type="match status" value="1"/>
</dbReference>
<evidence type="ECO:0000256" key="5">
    <source>
        <dbReference type="SAM" id="MobiDB-lite"/>
    </source>
</evidence>
<dbReference type="KEGG" id="tpol:Mal48_04340"/>
<proteinExistence type="inferred from homology"/>
<dbReference type="PROSITE" id="PS00455">
    <property type="entry name" value="AMP_BINDING"/>
    <property type="match status" value="1"/>
</dbReference>
<dbReference type="Pfam" id="PF00501">
    <property type="entry name" value="AMP-binding"/>
    <property type="match status" value="1"/>
</dbReference>
<dbReference type="NCBIfam" id="NF006386">
    <property type="entry name" value="PRK08633.1"/>
    <property type="match status" value="1"/>
</dbReference>
<dbReference type="CDD" id="cd07989">
    <property type="entry name" value="LPLAT_AGPAT-like"/>
    <property type="match status" value="1"/>
</dbReference>
<feature type="transmembrane region" description="Helical" evidence="6">
    <location>
        <begin position="348"/>
        <end position="367"/>
    </location>
</feature>
<feature type="transmembrane region" description="Helical" evidence="6">
    <location>
        <begin position="249"/>
        <end position="266"/>
    </location>
</feature>
<dbReference type="AlphaFoldDB" id="A0A517QHU8"/>
<comment type="similarity">
    <text evidence="1">Belongs to the ATP-dependent AMP-binding enzyme family.</text>
</comment>
<feature type="transmembrane region" description="Helical" evidence="6">
    <location>
        <begin position="65"/>
        <end position="88"/>
    </location>
</feature>
<sequence>MSPTEIAPPENTADETETASQQKGSLSSVSFISLMVTQFLGAFNDNCFRWLGVAIAASVMDKSRAIGIGTICLTVPYLIFTPTAGWLADRFRKRSVIIGFKIAEIFIMLFGLLSILYGNVWMLFATTTLLGVQSSLFGPSKFGTIAEILPTRLLSKGNGLMAMMTIVAVGTGTFCGFALFGLSQPVLGSGDFSKLTLISAVMLGCAIVGTLSSLLIESVRPADPTRKPSLNPVVDIVPALQSLFADPRLIRTSMGIAFFMFLASLAQQNILPYGELVLMLEPIDVGILFGILIAGVACGSVLAGVWSEGKVELGIVPIGAFGIIGSTLLVFIAGSFFEPGLEHPKQQFAYWGSCIGLFLLGASAGLYDVPLEAYLQFRSTRKNRGTVLAGSYFISYVFIVFSAGLFMLMNNVFGMTPSQIFLFCGLITVPVVIYILYLLPDLAFRFGMWLFTHTLYKLRVFGRENLPGKGAGLIVANHVSFVDGVLMMITSSRMIRFIIYADFTEMPLLRRLGQIMRVIPIDASRGPKELVRSIRTAKDAIKNGELVCIFAEGQLTRTGQIQPFQRGMMKIIQGSDAPVIPAYLHGLWGSIFSWRGGKLFWKWPKRWRLPVDVHFGAPMHNVKGPVEVRQAVEQLGAEAVKMDSERHPIPAQRFIRHCKSHKGAIKAVDSAKTSLTGGKLLAAALAFRRILKRKILDKDEKNVGLLLPPSVGGALANMAVALNGRVGVNLNYTLSEDVLNFCVKKAGLKHVLTSRKFLEKKPYTLEGAEFVFLEDLKEQITTKDRLLAAAAAYVMPAKMLESILGLNKIDPQETLTIVFTSGSTGEPKGVVLSHANVGSNIEAVDHLLNLNEKDAIIGVLPFFHSFGYTACMWLPMCYNVRGVYHFNPLDAKVVGRLCQENQATILMATPTFLKMYLRRCEKEELQTLDLIVVGAEKLPLELATQFEAKFGVLPTEGYGTTELSPVAAVNIPDHRSQDIYQQGTKLGTVGRPLPGVTAKVVNPDTREDLGIEKEGLLLIKGPNVMCGYLDDPEKTAEAIHDGWYNTGDFASIDNEGFVSITGRQSRFSKIGGEMVPHIKIEEELSHICEMGVECEGEILLAVTSIPDERKGERLIVLHRRLNKPVEEVLKELATKGLPNIWLPNKASFLEVENIPILGTGKLDLRGIKTVAEQKFCSHDSE</sequence>
<keyword evidence="4 6" id="KW-0472">Membrane</keyword>
<dbReference type="OrthoDB" id="9757771at2"/>
<dbReference type="Proteomes" id="UP000315724">
    <property type="component" value="Chromosome"/>
</dbReference>
<keyword evidence="3 6" id="KW-1133">Transmembrane helix</keyword>
<feature type="transmembrane region" description="Helical" evidence="6">
    <location>
        <begin position="387"/>
        <end position="408"/>
    </location>
</feature>
<name>A0A517QHU8_9PLAN</name>
<feature type="domain" description="Phospholipid/glycerol acyltransferase" evidence="7">
    <location>
        <begin position="472"/>
        <end position="587"/>
    </location>
</feature>
<evidence type="ECO:0000256" key="4">
    <source>
        <dbReference type="ARBA" id="ARBA00023136"/>
    </source>
</evidence>
<accession>A0A517QHU8</accession>
<dbReference type="PANTHER" id="PTHR43201">
    <property type="entry name" value="ACYL-COA SYNTHETASE"/>
    <property type="match status" value="1"/>
</dbReference>
<keyword evidence="2 6" id="KW-0812">Transmembrane</keyword>
<dbReference type="InterPro" id="IPR042099">
    <property type="entry name" value="ANL_N_sf"/>
</dbReference>
<evidence type="ECO:0000256" key="2">
    <source>
        <dbReference type="ARBA" id="ARBA00022692"/>
    </source>
</evidence>
<dbReference type="Gene3D" id="3.40.50.12780">
    <property type="entry name" value="N-terminal domain of ligase-like"/>
    <property type="match status" value="1"/>
</dbReference>
<dbReference type="InterPro" id="IPR000873">
    <property type="entry name" value="AMP-dep_synth/lig_dom"/>
</dbReference>
<organism evidence="8 9">
    <name type="scientific">Thalassoglobus polymorphus</name>
    <dbReference type="NCBI Taxonomy" id="2527994"/>
    <lineage>
        <taxon>Bacteria</taxon>
        <taxon>Pseudomonadati</taxon>
        <taxon>Planctomycetota</taxon>
        <taxon>Planctomycetia</taxon>
        <taxon>Planctomycetales</taxon>
        <taxon>Planctomycetaceae</taxon>
        <taxon>Thalassoglobus</taxon>
    </lineage>
</organism>
<feature type="transmembrane region" description="Helical" evidence="6">
    <location>
        <begin position="286"/>
        <end position="306"/>
    </location>
</feature>
<evidence type="ECO:0000256" key="3">
    <source>
        <dbReference type="ARBA" id="ARBA00022989"/>
    </source>
</evidence>
<dbReference type="InterPro" id="IPR020845">
    <property type="entry name" value="AMP-binding_CS"/>
</dbReference>
<evidence type="ECO:0000256" key="1">
    <source>
        <dbReference type="ARBA" id="ARBA00006432"/>
    </source>
</evidence>
<reference evidence="8 9" key="1">
    <citation type="submission" date="2019-02" db="EMBL/GenBank/DDBJ databases">
        <title>Deep-cultivation of Planctomycetes and their phenomic and genomic characterization uncovers novel biology.</title>
        <authorList>
            <person name="Wiegand S."/>
            <person name="Jogler M."/>
            <person name="Boedeker C."/>
            <person name="Pinto D."/>
            <person name="Vollmers J."/>
            <person name="Rivas-Marin E."/>
            <person name="Kohn T."/>
            <person name="Peeters S.H."/>
            <person name="Heuer A."/>
            <person name="Rast P."/>
            <person name="Oberbeckmann S."/>
            <person name="Bunk B."/>
            <person name="Jeske O."/>
            <person name="Meyerdierks A."/>
            <person name="Storesund J.E."/>
            <person name="Kallscheuer N."/>
            <person name="Luecker S."/>
            <person name="Lage O.M."/>
            <person name="Pohl T."/>
            <person name="Merkel B.J."/>
            <person name="Hornburger P."/>
            <person name="Mueller R.-W."/>
            <person name="Bruemmer F."/>
            <person name="Labrenz M."/>
            <person name="Spormann A.M."/>
            <person name="Op den Camp H."/>
            <person name="Overmann J."/>
            <person name="Amann R."/>
            <person name="Jetten M.S.M."/>
            <person name="Mascher T."/>
            <person name="Medema M.H."/>
            <person name="Devos D.P."/>
            <person name="Kaster A.-K."/>
            <person name="Ovreas L."/>
            <person name="Rohde M."/>
            <person name="Galperin M.Y."/>
            <person name="Jogler C."/>
        </authorList>
    </citation>
    <scope>NUCLEOTIDE SEQUENCE [LARGE SCALE GENOMIC DNA]</scope>
    <source>
        <strain evidence="8 9">Mal48</strain>
    </source>
</reference>
<dbReference type="GO" id="GO:0006631">
    <property type="term" value="P:fatty acid metabolic process"/>
    <property type="evidence" value="ECO:0007669"/>
    <property type="project" value="TreeGrafter"/>
</dbReference>
<feature type="transmembrane region" description="Helical" evidence="6">
    <location>
        <begin position="195"/>
        <end position="216"/>
    </location>
</feature>
<dbReference type="SUPFAM" id="SSF69593">
    <property type="entry name" value="Glycerol-3-phosphate (1)-acyltransferase"/>
    <property type="match status" value="1"/>
</dbReference>
<dbReference type="InterPro" id="IPR036259">
    <property type="entry name" value="MFS_trans_sf"/>
</dbReference>
<dbReference type="InterPro" id="IPR011701">
    <property type="entry name" value="MFS"/>
</dbReference>
<keyword evidence="9" id="KW-1185">Reference proteome</keyword>
<evidence type="ECO:0000256" key="6">
    <source>
        <dbReference type="SAM" id="Phobius"/>
    </source>
</evidence>
<protein>
    <submittedName>
        <fullName evidence="8">Bifunctional protein Aas</fullName>
    </submittedName>
</protein>
<dbReference type="GO" id="GO:0016746">
    <property type="term" value="F:acyltransferase activity"/>
    <property type="evidence" value="ECO:0007669"/>
    <property type="project" value="InterPro"/>
</dbReference>
<evidence type="ECO:0000313" key="9">
    <source>
        <dbReference type="Proteomes" id="UP000315724"/>
    </source>
</evidence>
<gene>
    <name evidence="8" type="primary">aas</name>
    <name evidence="8" type="ORF">Mal48_04340</name>
</gene>
<feature type="transmembrane region" description="Helical" evidence="6">
    <location>
        <begin position="95"/>
        <end position="115"/>
    </location>
</feature>
<dbReference type="Gene3D" id="1.20.1250.20">
    <property type="entry name" value="MFS general substrate transporter like domains"/>
    <property type="match status" value="1"/>
</dbReference>
<feature type="region of interest" description="Disordered" evidence="5">
    <location>
        <begin position="1"/>
        <end position="21"/>
    </location>
</feature>
<evidence type="ECO:0000313" key="8">
    <source>
        <dbReference type="EMBL" id="QDT31202.1"/>
    </source>
</evidence>
<dbReference type="EMBL" id="CP036267">
    <property type="protein sequence ID" value="QDT31202.1"/>
    <property type="molecule type" value="Genomic_DNA"/>
</dbReference>
<dbReference type="GO" id="GO:0031956">
    <property type="term" value="F:medium-chain fatty acid-CoA ligase activity"/>
    <property type="evidence" value="ECO:0007669"/>
    <property type="project" value="TreeGrafter"/>
</dbReference>
<dbReference type="RefSeq" id="WP_145195605.1">
    <property type="nucleotide sequence ID" value="NZ_CP036267.1"/>
</dbReference>
<dbReference type="InterPro" id="IPR045851">
    <property type="entry name" value="AMP-bd_C_sf"/>
</dbReference>
<feature type="transmembrane region" description="Helical" evidence="6">
    <location>
        <begin position="420"/>
        <end position="439"/>
    </location>
</feature>
<dbReference type="PANTHER" id="PTHR43201:SF8">
    <property type="entry name" value="ACYL-COA SYNTHETASE FAMILY MEMBER 3"/>
    <property type="match status" value="1"/>
</dbReference>
<dbReference type="SUPFAM" id="SSF103473">
    <property type="entry name" value="MFS general substrate transporter"/>
    <property type="match status" value="1"/>
</dbReference>
<dbReference type="Pfam" id="PF01553">
    <property type="entry name" value="Acyltransferase"/>
    <property type="match status" value="1"/>
</dbReference>
<dbReference type="InterPro" id="IPR002123">
    <property type="entry name" value="Plipid/glycerol_acylTrfase"/>
</dbReference>
<dbReference type="Gene3D" id="3.30.300.30">
    <property type="match status" value="1"/>
</dbReference>
<dbReference type="SUPFAM" id="SSF56801">
    <property type="entry name" value="Acetyl-CoA synthetase-like"/>
    <property type="match status" value="1"/>
</dbReference>
<evidence type="ECO:0000259" key="7">
    <source>
        <dbReference type="SMART" id="SM00563"/>
    </source>
</evidence>